<reference evidence="3" key="1">
    <citation type="submission" date="2021-02" db="EMBL/GenBank/DDBJ databases">
        <authorList>
            <person name="Dougan E. K."/>
            <person name="Rhodes N."/>
            <person name="Thang M."/>
            <person name="Chan C."/>
        </authorList>
    </citation>
    <scope>NUCLEOTIDE SEQUENCE</scope>
</reference>
<sequence length="304" mass="34929">MEQQRRESKDVQQRLGATLQQSVQETHMSLARMRTEVQKKASQESDAQRRLQSLEAWAAPAVRKLECEVAELRSMTDVSVKQVCQLKDQLLQQVDEWKNGHAVVMEHSTKWQDRVRKGLRALMNAHESHRSEVQELQQSLQDTFDQKLQAKLGEVQRRLDECGAHKDSHQDIQNRLNDFEATLDATLESHAKGMERKFLDMESRFQDLENTDKLIKVSLNQEIAARHSMVEVFDQMLKTEASKIATSVSEQVAVSHLDWKESQKAMLEHLSKEPGLCTLEGLSHAPSTYSQGWRAESLFQKVEV</sequence>
<feature type="coiled-coil region" evidence="1">
    <location>
        <begin position="119"/>
        <end position="146"/>
    </location>
</feature>
<gene>
    <name evidence="3" type="primary">APUM5</name>
    <name evidence="3" type="ORF">SNAT2548_LOCUS26696</name>
</gene>
<protein>
    <submittedName>
        <fullName evidence="3">APUM5 protein</fullName>
    </submittedName>
</protein>
<name>A0A812SFX9_9DINO</name>
<feature type="region of interest" description="Disordered" evidence="2">
    <location>
        <begin position="1"/>
        <end position="27"/>
    </location>
</feature>
<dbReference type="OrthoDB" id="446414at2759"/>
<feature type="compositionally biased region" description="Basic and acidic residues" evidence="2">
    <location>
        <begin position="1"/>
        <end position="12"/>
    </location>
</feature>
<proteinExistence type="predicted"/>
<evidence type="ECO:0000313" key="3">
    <source>
        <dbReference type="EMBL" id="CAE7475166.1"/>
    </source>
</evidence>
<evidence type="ECO:0000256" key="2">
    <source>
        <dbReference type="SAM" id="MobiDB-lite"/>
    </source>
</evidence>
<evidence type="ECO:0000256" key="1">
    <source>
        <dbReference type="SAM" id="Coils"/>
    </source>
</evidence>
<dbReference type="EMBL" id="CAJNDS010002438">
    <property type="protein sequence ID" value="CAE7475166.1"/>
    <property type="molecule type" value="Genomic_DNA"/>
</dbReference>
<dbReference type="AlphaFoldDB" id="A0A812SFX9"/>
<keyword evidence="1" id="KW-0175">Coiled coil</keyword>
<feature type="compositionally biased region" description="Polar residues" evidence="2">
    <location>
        <begin position="18"/>
        <end position="27"/>
    </location>
</feature>
<evidence type="ECO:0000313" key="4">
    <source>
        <dbReference type="Proteomes" id="UP000604046"/>
    </source>
</evidence>
<comment type="caution">
    <text evidence="3">The sequence shown here is derived from an EMBL/GenBank/DDBJ whole genome shotgun (WGS) entry which is preliminary data.</text>
</comment>
<organism evidence="3 4">
    <name type="scientific">Symbiodinium natans</name>
    <dbReference type="NCBI Taxonomy" id="878477"/>
    <lineage>
        <taxon>Eukaryota</taxon>
        <taxon>Sar</taxon>
        <taxon>Alveolata</taxon>
        <taxon>Dinophyceae</taxon>
        <taxon>Suessiales</taxon>
        <taxon>Symbiodiniaceae</taxon>
        <taxon>Symbiodinium</taxon>
    </lineage>
</organism>
<dbReference type="Proteomes" id="UP000604046">
    <property type="component" value="Unassembled WGS sequence"/>
</dbReference>
<accession>A0A812SFX9</accession>
<keyword evidence="4" id="KW-1185">Reference proteome</keyword>